<evidence type="ECO:0000256" key="7">
    <source>
        <dbReference type="ARBA" id="ARBA00039055"/>
    </source>
</evidence>
<comment type="function">
    <text evidence="6">Bifunctional enzyme involved in flavonoid metabolism.</text>
</comment>
<evidence type="ECO:0000256" key="10">
    <source>
        <dbReference type="ARBA" id="ARBA00042087"/>
    </source>
</evidence>
<keyword evidence="4" id="KW-0284">Flavonoid biosynthesis</keyword>
<name>A0AAW2NYK3_9LAMI</name>
<protein>
    <recommendedName>
        <fullName evidence="9">Dihydroflavonol 4-reductase</fullName>
        <ecNumber evidence="8">1.1.1.219</ecNumber>
        <ecNumber evidence="7">1.1.1.234</ecNumber>
    </recommendedName>
    <alternativeName>
        <fullName evidence="11">Dihydrokaempferol 4-reductase</fullName>
    </alternativeName>
    <alternativeName>
        <fullName evidence="10">Flavanone 4-reductase</fullName>
    </alternativeName>
</protein>
<evidence type="ECO:0000259" key="14">
    <source>
        <dbReference type="Pfam" id="PF01370"/>
    </source>
</evidence>
<reference evidence="15" key="2">
    <citation type="journal article" date="2024" name="Plant">
        <title>Genomic evolution and insights into agronomic trait innovations of Sesamum species.</title>
        <authorList>
            <person name="Miao H."/>
            <person name="Wang L."/>
            <person name="Qu L."/>
            <person name="Liu H."/>
            <person name="Sun Y."/>
            <person name="Le M."/>
            <person name="Wang Q."/>
            <person name="Wei S."/>
            <person name="Zheng Y."/>
            <person name="Lin W."/>
            <person name="Duan Y."/>
            <person name="Cao H."/>
            <person name="Xiong S."/>
            <person name="Wang X."/>
            <person name="Wei L."/>
            <person name="Li C."/>
            <person name="Ma Q."/>
            <person name="Ju M."/>
            <person name="Zhao R."/>
            <person name="Li G."/>
            <person name="Mu C."/>
            <person name="Tian Q."/>
            <person name="Mei H."/>
            <person name="Zhang T."/>
            <person name="Gao T."/>
            <person name="Zhang H."/>
        </authorList>
    </citation>
    <scope>NUCLEOTIDE SEQUENCE</scope>
    <source>
        <strain evidence="15">KEN8</strain>
    </source>
</reference>
<organism evidence="15">
    <name type="scientific">Sesamum calycinum</name>
    <dbReference type="NCBI Taxonomy" id="2727403"/>
    <lineage>
        <taxon>Eukaryota</taxon>
        <taxon>Viridiplantae</taxon>
        <taxon>Streptophyta</taxon>
        <taxon>Embryophyta</taxon>
        <taxon>Tracheophyta</taxon>
        <taxon>Spermatophyta</taxon>
        <taxon>Magnoliopsida</taxon>
        <taxon>eudicotyledons</taxon>
        <taxon>Gunneridae</taxon>
        <taxon>Pentapetalae</taxon>
        <taxon>asterids</taxon>
        <taxon>lamiids</taxon>
        <taxon>Lamiales</taxon>
        <taxon>Pedaliaceae</taxon>
        <taxon>Sesamum</taxon>
    </lineage>
</organism>
<evidence type="ECO:0000256" key="11">
    <source>
        <dbReference type="ARBA" id="ARBA00042831"/>
    </source>
</evidence>
<evidence type="ECO:0000256" key="4">
    <source>
        <dbReference type="ARBA" id="ARBA00023241"/>
    </source>
</evidence>
<proteinExistence type="inferred from homology"/>
<evidence type="ECO:0000256" key="3">
    <source>
        <dbReference type="ARBA" id="ARBA00023002"/>
    </source>
</evidence>
<dbReference type="EMBL" id="JACGWM010000010">
    <property type="protein sequence ID" value="KAL0347873.1"/>
    <property type="molecule type" value="Genomic_DNA"/>
</dbReference>
<reference evidence="15" key="1">
    <citation type="submission" date="2020-06" db="EMBL/GenBank/DDBJ databases">
        <authorList>
            <person name="Li T."/>
            <person name="Hu X."/>
            <person name="Zhang T."/>
            <person name="Song X."/>
            <person name="Zhang H."/>
            <person name="Dai N."/>
            <person name="Sheng W."/>
            <person name="Hou X."/>
            <person name="Wei L."/>
        </authorList>
    </citation>
    <scope>NUCLEOTIDE SEQUENCE</scope>
    <source>
        <strain evidence="15">KEN8</strain>
        <tissue evidence="15">Leaf</tissue>
    </source>
</reference>
<dbReference type="InterPro" id="IPR050425">
    <property type="entry name" value="NAD(P)_dehydrat-like"/>
</dbReference>
<dbReference type="PANTHER" id="PTHR10366:SF563">
    <property type="entry name" value="CINNAMOYL-COA REDUCTASE 16"/>
    <property type="match status" value="1"/>
</dbReference>
<evidence type="ECO:0000256" key="5">
    <source>
        <dbReference type="ARBA" id="ARBA00023445"/>
    </source>
</evidence>
<evidence type="ECO:0000256" key="9">
    <source>
        <dbReference type="ARBA" id="ARBA00039963"/>
    </source>
</evidence>
<feature type="domain" description="NAD-dependent epimerase/dehydratase" evidence="14">
    <location>
        <begin position="13"/>
        <end position="256"/>
    </location>
</feature>
<dbReference type="GO" id="GO:0009813">
    <property type="term" value="P:flavonoid biosynthetic process"/>
    <property type="evidence" value="ECO:0007669"/>
    <property type="project" value="UniProtKB-KW"/>
</dbReference>
<evidence type="ECO:0000256" key="2">
    <source>
        <dbReference type="ARBA" id="ARBA00022857"/>
    </source>
</evidence>
<gene>
    <name evidence="15" type="ORF">Scaly_1803300</name>
</gene>
<dbReference type="AlphaFoldDB" id="A0AAW2NYK3"/>
<comment type="catalytic activity">
    <reaction evidence="13">
        <text>a (2R,3S,4S)-leucoanthocyanidin + NADP(+) = a (2R,3R)-dihydroflavonol + NADPH + H(+)</text>
        <dbReference type="Rhea" id="RHEA:54444"/>
        <dbReference type="ChEBI" id="CHEBI:15378"/>
        <dbReference type="ChEBI" id="CHEBI:57783"/>
        <dbReference type="ChEBI" id="CHEBI:58349"/>
        <dbReference type="ChEBI" id="CHEBI:138176"/>
        <dbReference type="ChEBI" id="CHEBI:138188"/>
        <dbReference type="EC" id="1.1.1.219"/>
    </reaction>
</comment>
<comment type="caution">
    <text evidence="15">The sequence shown here is derived from an EMBL/GenBank/DDBJ whole genome shotgun (WGS) entry which is preliminary data.</text>
</comment>
<dbReference type="FunFam" id="3.40.50.720:FF:000085">
    <property type="entry name" value="Dihydroflavonol reductase"/>
    <property type="match status" value="1"/>
</dbReference>
<dbReference type="EC" id="1.1.1.234" evidence="7"/>
<dbReference type="EC" id="1.1.1.219" evidence="8"/>
<keyword evidence="2" id="KW-0521">NADP</keyword>
<dbReference type="GO" id="GO:0045552">
    <property type="term" value="F:dihydroflavanol 4-reductase activity"/>
    <property type="evidence" value="ECO:0007669"/>
    <property type="project" value="UniProtKB-EC"/>
</dbReference>
<sequence>MEEEREQKQKGRICVTGGTGYLGSWTVKRLLEDGYYVNTTVRMDPEGKRDVSYLTNLPGASERLKIFDADLDRPGSFAPAIDGCIGVFHVAHPLDFDEKETEEIKTRRTTGGTLGILQACLDSKTVRRVVYTSSSGTMVFNDKVTGSDTIDEDSWTDVDFIRRFGSFGGAYVVTKTLTERIATEFAEKHGLDLVVVAPSWIHGPFICPRIPDSVYICMALILGDEKFYRNMTKTSLVHVDDVVRAHIHLFEYPKAKGRYICSAADITLAKLHDFLSTRYPQYNIPTADSLKDLAPIPFPGLSSKKLLESGFKYEYGLEGMYDGAIESCKEKGLL</sequence>
<dbReference type="GO" id="GO:0047890">
    <property type="term" value="F:flavanone 4-reductase activity"/>
    <property type="evidence" value="ECO:0007669"/>
    <property type="project" value="UniProtKB-EC"/>
</dbReference>
<dbReference type="Gene3D" id="3.40.50.720">
    <property type="entry name" value="NAD(P)-binding Rossmann-like Domain"/>
    <property type="match status" value="1"/>
</dbReference>
<evidence type="ECO:0000313" key="15">
    <source>
        <dbReference type="EMBL" id="KAL0347873.1"/>
    </source>
</evidence>
<dbReference type="SUPFAM" id="SSF51735">
    <property type="entry name" value="NAD(P)-binding Rossmann-fold domains"/>
    <property type="match status" value="1"/>
</dbReference>
<comment type="catalytic activity">
    <reaction evidence="12">
        <text>(2S)-flavan-4-ol + NADP(+) = (2S)-flavanone + NADPH + H(+)</text>
        <dbReference type="Rhea" id="RHEA:11228"/>
        <dbReference type="ChEBI" id="CHEBI:15378"/>
        <dbReference type="ChEBI" id="CHEBI:15605"/>
        <dbReference type="ChEBI" id="CHEBI:15606"/>
        <dbReference type="ChEBI" id="CHEBI:57783"/>
        <dbReference type="ChEBI" id="CHEBI:58349"/>
        <dbReference type="EC" id="1.1.1.234"/>
    </reaction>
</comment>
<evidence type="ECO:0000256" key="6">
    <source>
        <dbReference type="ARBA" id="ARBA00037100"/>
    </source>
</evidence>
<evidence type="ECO:0000256" key="1">
    <source>
        <dbReference type="ARBA" id="ARBA00004935"/>
    </source>
</evidence>
<accession>A0AAW2NYK3</accession>
<comment type="similarity">
    <text evidence="5">Belongs to the NAD(P)-dependent epimerase/dehydratase family. Dihydroflavonol-4-reductase subfamily.</text>
</comment>
<keyword evidence="3" id="KW-0560">Oxidoreductase</keyword>
<evidence type="ECO:0000256" key="12">
    <source>
        <dbReference type="ARBA" id="ARBA00048870"/>
    </source>
</evidence>
<dbReference type="InterPro" id="IPR001509">
    <property type="entry name" value="Epimerase_deHydtase"/>
</dbReference>
<dbReference type="Pfam" id="PF01370">
    <property type="entry name" value="Epimerase"/>
    <property type="match status" value="1"/>
</dbReference>
<dbReference type="InterPro" id="IPR036291">
    <property type="entry name" value="NAD(P)-bd_dom_sf"/>
</dbReference>
<comment type="pathway">
    <text evidence="1">Pigment biosynthesis; anthocyanin biosynthesis.</text>
</comment>
<evidence type="ECO:0000256" key="13">
    <source>
        <dbReference type="ARBA" id="ARBA00049132"/>
    </source>
</evidence>
<evidence type="ECO:0000256" key="8">
    <source>
        <dbReference type="ARBA" id="ARBA00039057"/>
    </source>
</evidence>
<dbReference type="CDD" id="cd08958">
    <property type="entry name" value="FR_SDR_e"/>
    <property type="match status" value="1"/>
</dbReference>
<dbReference type="PANTHER" id="PTHR10366">
    <property type="entry name" value="NAD DEPENDENT EPIMERASE/DEHYDRATASE"/>
    <property type="match status" value="1"/>
</dbReference>